<evidence type="ECO:0000313" key="2">
    <source>
        <dbReference type="Proteomes" id="UP001189624"/>
    </source>
</evidence>
<organism evidence="1 2">
    <name type="scientific">Sphenostylis stenocarpa</name>
    <dbReference type="NCBI Taxonomy" id="92480"/>
    <lineage>
        <taxon>Eukaryota</taxon>
        <taxon>Viridiplantae</taxon>
        <taxon>Streptophyta</taxon>
        <taxon>Embryophyta</taxon>
        <taxon>Tracheophyta</taxon>
        <taxon>Spermatophyta</taxon>
        <taxon>Magnoliopsida</taxon>
        <taxon>eudicotyledons</taxon>
        <taxon>Gunneridae</taxon>
        <taxon>Pentapetalae</taxon>
        <taxon>rosids</taxon>
        <taxon>fabids</taxon>
        <taxon>Fabales</taxon>
        <taxon>Fabaceae</taxon>
        <taxon>Papilionoideae</taxon>
        <taxon>50 kb inversion clade</taxon>
        <taxon>NPAAA clade</taxon>
        <taxon>indigoferoid/millettioid clade</taxon>
        <taxon>Phaseoleae</taxon>
        <taxon>Sphenostylis</taxon>
    </lineage>
</organism>
<sequence>MVAKGTSLLFSSSLFHQKVLIQETHNTQGAVHALKENIITNLSKVGIKIEND</sequence>
<dbReference type="AlphaFoldDB" id="A0AA86VR31"/>
<name>A0AA86VR31_9FABA</name>
<evidence type="ECO:0000313" key="1">
    <source>
        <dbReference type="EMBL" id="CAJ1975186.1"/>
    </source>
</evidence>
<dbReference type="Gramene" id="rna-AYBTSS11_LOCUS27289">
    <property type="protein sequence ID" value="CAJ1975186.1"/>
    <property type="gene ID" value="gene-AYBTSS11_LOCUS27289"/>
</dbReference>
<keyword evidence="2" id="KW-1185">Reference proteome</keyword>
<dbReference type="Proteomes" id="UP001189624">
    <property type="component" value="Chromosome 9"/>
</dbReference>
<reference evidence="1" key="1">
    <citation type="submission" date="2023-10" db="EMBL/GenBank/DDBJ databases">
        <authorList>
            <person name="Domelevo Entfellner J.-B."/>
        </authorList>
    </citation>
    <scope>NUCLEOTIDE SEQUENCE</scope>
</reference>
<protein>
    <submittedName>
        <fullName evidence="1">Uncharacterized protein</fullName>
    </submittedName>
</protein>
<proteinExistence type="predicted"/>
<dbReference type="EMBL" id="OY731406">
    <property type="protein sequence ID" value="CAJ1975186.1"/>
    <property type="molecule type" value="Genomic_DNA"/>
</dbReference>
<accession>A0AA86VR31</accession>
<gene>
    <name evidence="1" type="ORF">AYBTSS11_LOCUS27289</name>
</gene>